<sequence length="195" mass="22475">MALWNEDAFIGGHPALDFVNTVEDQDKRRDSSRISEWASFLGWAQVSYVFSEEQMNVLENEIQQTDISTLLRNIHDLRETAYAALSGIASGEKQTDDALQKLEEGIRTALRNSSLKLKENSYIWVPDMVNPNWVIDVLTLSIESLLRFHDISKLKECGRCSWMFLNQGRGRGRRWCNMKTCGNRAKSVSFRKRKQ</sequence>
<dbReference type="AlphaFoldDB" id="A0A1H9I4F5"/>
<dbReference type="EMBL" id="FOGB01000006">
    <property type="protein sequence ID" value="SEQ69443.1"/>
    <property type="molecule type" value="Genomic_DNA"/>
</dbReference>
<dbReference type="STRING" id="355243.SAMN03080615_02424"/>
<reference evidence="3" key="1">
    <citation type="submission" date="2016-10" db="EMBL/GenBank/DDBJ databases">
        <authorList>
            <person name="Varghese N."/>
            <person name="Submissions S."/>
        </authorList>
    </citation>
    <scope>NUCLEOTIDE SEQUENCE [LARGE SCALE GENOMIC DNA]</scope>
    <source>
        <strain evidence="3">DSM 18887</strain>
    </source>
</reference>
<dbReference type="InterPro" id="IPR010852">
    <property type="entry name" value="ABATE"/>
</dbReference>
<protein>
    <submittedName>
        <fullName evidence="2">Putative stress-induced transcription regulator</fullName>
    </submittedName>
</protein>
<evidence type="ECO:0000259" key="1">
    <source>
        <dbReference type="Pfam" id="PF11706"/>
    </source>
</evidence>
<dbReference type="InterPro" id="IPR023286">
    <property type="entry name" value="ABATE_dom_sf"/>
</dbReference>
<dbReference type="SUPFAM" id="SSF160904">
    <property type="entry name" value="Jann2411-like"/>
    <property type="match status" value="1"/>
</dbReference>
<dbReference type="OrthoDB" id="9808437at2"/>
<dbReference type="Proteomes" id="UP000198749">
    <property type="component" value="Unassembled WGS sequence"/>
</dbReference>
<dbReference type="InterPro" id="IPR021005">
    <property type="entry name" value="Znf_CGNR"/>
</dbReference>
<name>A0A1H9I4F5_9GAMM</name>
<dbReference type="RefSeq" id="WP_091358433.1">
    <property type="nucleotide sequence ID" value="NZ_AP025284.1"/>
</dbReference>
<proteinExistence type="predicted"/>
<feature type="domain" description="Zinc finger CGNR" evidence="1">
    <location>
        <begin position="154"/>
        <end position="194"/>
    </location>
</feature>
<keyword evidence="3" id="KW-1185">Reference proteome</keyword>
<organism evidence="2 3">
    <name type="scientific">Amphritea atlantica</name>
    <dbReference type="NCBI Taxonomy" id="355243"/>
    <lineage>
        <taxon>Bacteria</taxon>
        <taxon>Pseudomonadati</taxon>
        <taxon>Pseudomonadota</taxon>
        <taxon>Gammaproteobacteria</taxon>
        <taxon>Oceanospirillales</taxon>
        <taxon>Oceanospirillaceae</taxon>
        <taxon>Amphritea</taxon>
    </lineage>
</organism>
<dbReference type="Gene3D" id="1.10.3300.10">
    <property type="entry name" value="Jann2411-like domain"/>
    <property type="match status" value="1"/>
</dbReference>
<evidence type="ECO:0000313" key="2">
    <source>
        <dbReference type="EMBL" id="SEQ69443.1"/>
    </source>
</evidence>
<gene>
    <name evidence="2" type="ORF">SAMN03080615_02424</name>
</gene>
<accession>A0A1H9I4F5</accession>
<evidence type="ECO:0000313" key="3">
    <source>
        <dbReference type="Proteomes" id="UP000198749"/>
    </source>
</evidence>
<dbReference type="PANTHER" id="PTHR35525:SF3">
    <property type="entry name" value="BLL6575 PROTEIN"/>
    <property type="match status" value="1"/>
</dbReference>
<dbReference type="Pfam" id="PF07336">
    <property type="entry name" value="ABATE"/>
    <property type="match status" value="1"/>
</dbReference>
<dbReference type="PANTHER" id="PTHR35525">
    <property type="entry name" value="BLL6575 PROTEIN"/>
    <property type="match status" value="1"/>
</dbReference>
<dbReference type="Pfam" id="PF11706">
    <property type="entry name" value="zf-CGNR"/>
    <property type="match status" value="1"/>
</dbReference>